<keyword evidence="1" id="KW-1133">Transmembrane helix</keyword>
<dbReference type="OrthoDB" id="3243411at2"/>
<protein>
    <recommendedName>
        <fullName evidence="5">Lantibiotic ABC transporter permease</fullName>
    </recommendedName>
</protein>
<gene>
    <name evidence="3" type="ORF">AH68_09015</name>
</gene>
<evidence type="ECO:0000256" key="2">
    <source>
        <dbReference type="SAM" id="SignalP"/>
    </source>
</evidence>
<evidence type="ECO:0000313" key="3">
    <source>
        <dbReference type="EMBL" id="AIZ15517.1"/>
    </source>
</evidence>
<evidence type="ECO:0008006" key="5">
    <source>
        <dbReference type="Google" id="ProtNLM"/>
    </source>
</evidence>
<organism evidence="3 4">
    <name type="scientific">Bifidobacterium catenulatum PV20-2</name>
    <dbReference type="NCBI Taxonomy" id="1447716"/>
    <lineage>
        <taxon>Bacteria</taxon>
        <taxon>Bacillati</taxon>
        <taxon>Actinomycetota</taxon>
        <taxon>Actinomycetes</taxon>
        <taxon>Bifidobacteriales</taxon>
        <taxon>Bifidobacteriaceae</taxon>
        <taxon>Bifidobacterium</taxon>
    </lineage>
</organism>
<dbReference type="EMBL" id="CP007456">
    <property type="protein sequence ID" value="AIZ15517.1"/>
    <property type="molecule type" value="Genomic_DNA"/>
</dbReference>
<keyword evidence="1" id="KW-0472">Membrane</keyword>
<dbReference type="RefSeq" id="WP_039199273.1">
    <property type="nucleotide sequence ID" value="NZ_CP007456.1"/>
</dbReference>
<dbReference type="Proteomes" id="UP000030625">
    <property type="component" value="Chromosome"/>
</dbReference>
<evidence type="ECO:0000256" key="1">
    <source>
        <dbReference type="SAM" id="Phobius"/>
    </source>
</evidence>
<feature type="signal peptide" evidence="2">
    <location>
        <begin position="1"/>
        <end position="22"/>
    </location>
</feature>
<dbReference type="KEGG" id="bka:AH68_09015"/>
<proteinExistence type="predicted"/>
<dbReference type="AlphaFoldDB" id="A0A0A7I5J0"/>
<feature type="transmembrane region" description="Helical" evidence="1">
    <location>
        <begin position="553"/>
        <end position="575"/>
    </location>
</feature>
<sequence length="664" mass="72909">MGKKILATLSLVIAMLSSFITASTLQSLEMTYPVGTRTFISVNFSSLSADKNEVISAIEDLTYDKGSFGVLSKVESISHDKVKLFYFGDHNSAADELKRSNYSGRSEIKLIPLSDLSEASLSGTYSFTDSKAAQSAVKIIEQYGGSVVNSGSRVSSIDVLGLLANNRSGGFGIALLFVVVCATCWSWVGNRERLHSILVLNGCQNKNIVYRDTSDFLRVWIIPYVIGIVISIALSLVLHSVNSIFDYLEAYLASVILFLVLFLMVVAIFSVITMPSVRNISLRENLSKKLLCGQVFLKLVCIVLALVSGAMALSSFESASQQFRSVKRWEGVQQVVSVKTFADPTTSSSEVAQAFNDFFSLADARGGLYLSYSVAPALVEGANPTANDISKQLSPYDDVIITNKSFLNLMNVSENDLKKIDSSHIPASVLSGLRGYDGIWLNEHSEIAMEDCLYEWKGEGLFPALEYGAQNGMFSMTRNPLVIVVDDVSKDLNINGFVYPALSTSNIIFNDADFVNSIAEESGLLSSINSINRVSDDAFYQYCILKQLGETNLFYLIIVLLEVVLSTVEGAYLWAYENRRRIFIRHTLGEHYLRLSFGHCVTQAVLLVISCIIAYVVVGQQKLLSNNICIFMTGISVLCLSIEIISVLLASNKCFTEVVNRAVK</sequence>
<reference evidence="3 4" key="1">
    <citation type="journal article" date="2015" name="Genome Announc.">
        <title>Complete and Assembled Genome Sequence of Bifidobacterium kashiwanohense PV20-2, Isolated from the Feces of an Anemic Kenyan Infant.</title>
        <authorList>
            <person name="Vazquez-Gutierrez P."/>
            <person name="Lacroix C."/>
            <person name="Chassard C."/>
            <person name="Klumpp J."/>
            <person name="Jans C."/>
            <person name="Stevens M.J."/>
        </authorList>
    </citation>
    <scope>NUCLEOTIDE SEQUENCE [LARGE SCALE GENOMIC DNA]</scope>
    <source>
        <strain evidence="3 4">PV20-2</strain>
    </source>
</reference>
<feature type="transmembrane region" description="Helical" evidence="1">
    <location>
        <begin position="169"/>
        <end position="188"/>
    </location>
</feature>
<dbReference type="HOGENOM" id="CLU_409739_0_0_11"/>
<keyword evidence="2" id="KW-0732">Signal</keyword>
<keyword evidence="1" id="KW-0812">Transmembrane</keyword>
<feature type="transmembrane region" description="Helical" evidence="1">
    <location>
        <begin position="295"/>
        <end position="316"/>
    </location>
</feature>
<feature type="transmembrane region" description="Helical" evidence="1">
    <location>
        <begin position="596"/>
        <end position="618"/>
    </location>
</feature>
<evidence type="ECO:0000313" key="4">
    <source>
        <dbReference type="Proteomes" id="UP000030625"/>
    </source>
</evidence>
<feature type="transmembrane region" description="Helical" evidence="1">
    <location>
        <begin position="216"/>
        <end position="238"/>
    </location>
</feature>
<name>A0A0A7I5J0_9BIFI</name>
<feature type="transmembrane region" description="Helical" evidence="1">
    <location>
        <begin position="250"/>
        <end position="274"/>
    </location>
</feature>
<feature type="chain" id="PRO_5002029456" description="Lantibiotic ABC transporter permease" evidence="2">
    <location>
        <begin position="23"/>
        <end position="664"/>
    </location>
</feature>
<accession>A0A0A7I5J0</accession>
<feature type="transmembrane region" description="Helical" evidence="1">
    <location>
        <begin position="630"/>
        <end position="651"/>
    </location>
</feature>